<evidence type="ECO:0000313" key="3">
    <source>
        <dbReference type="Proteomes" id="UP000305751"/>
    </source>
</evidence>
<organism evidence="2 3">
    <name type="scientific">Bacteroides acidifaciens</name>
    <dbReference type="NCBI Taxonomy" id="85831"/>
    <lineage>
        <taxon>Bacteria</taxon>
        <taxon>Pseudomonadati</taxon>
        <taxon>Bacteroidota</taxon>
        <taxon>Bacteroidia</taxon>
        <taxon>Bacteroidales</taxon>
        <taxon>Bacteroidaceae</taxon>
        <taxon>Bacteroides</taxon>
    </lineage>
</organism>
<keyword evidence="1" id="KW-1133">Transmembrane helix</keyword>
<keyword evidence="1" id="KW-0472">Membrane</keyword>
<comment type="caution">
    <text evidence="2">The sequence shown here is derived from an EMBL/GenBank/DDBJ whole genome shotgun (WGS) entry which is preliminary data.</text>
</comment>
<name>A0A4S2AP08_9BACE</name>
<dbReference type="Proteomes" id="UP000305751">
    <property type="component" value="Unassembled WGS sequence"/>
</dbReference>
<dbReference type="RefSeq" id="WP_024987098.1">
    <property type="nucleotide sequence ID" value="NZ_CAJTBC010000022.1"/>
</dbReference>
<keyword evidence="1" id="KW-0812">Transmembrane</keyword>
<reference evidence="2 3" key="1">
    <citation type="submission" date="2019-04" db="EMBL/GenBank/DDBJ databases">
        <title>Microbes associate with the intestines of laboratory mice.</title>
        <authorList>
            <person name="Navarre W."/>
            <person name="Wong E."/>
            <person name="Huang K."/>
            <person name="Tropini C."/>
            <person name="Ng K."/>
            <person name="Yu B."/>
        </authorList>
    </citation>
    <scope>NUCLEOTIDE SEQUENCE [LARGE SCALE GENOMIC DNA]</scope>
    <source>
        <strain evidence="2 3">NM70_E10</strain>
    </source>
</reference>
<evidence type="ECO:0000313" key="2">
    <source>
        <dbReference type="EMBL" id="TGY02532.1"/>
    </source>
</evidence>
<keyword evidence="3" id="KW-1185">Reference proteome</keyword>
<feature type="transmembrane region" description="Helical" evidence="1">
    <location>
        <begin position="327"/>
        <end position="345"/>
    </location>
</feature>
<sequence length="346" mass="39304">MIQTFIGDNPYRILGVYVGDSIAKETSNRNRISAYSKVGQMVTFVLKGDGVLPVLKRSGEMAADAAQALSLPVERLKYALFWYADEKYLWAFTLNSAIDALVAGNLASAFCHYESLIQDDALRNEFVKTVTHGLFVIEKEKLANMLIDILSEHVESTESALQSGCINQAHYLATVFFERKIWGELYELCESFTEGESDFYMLIDNFRNVTMRIMYYIKVAAMLFGTTDERYRRCAETVVYSIGKQGKAILTCIGEWLNSERAFVSVKLCHGLMEEVFEFVDSTIEDIALDDESCKNVAAFVSEFEEACFVQTAIARQLLKVIRRKECIKTVLWLAFLIVIFLVMMM</sequence>
<dbReference type="AlphaFoldDB" id="A0A4S2AP08"/>
<accession>A0A4S2AP08</accession>
<evidence type="ECO:0000256" key="1">
    <source>
        <dbReference type="SAM" id="Phobius"/>
    </source>
</evidence>
<dbReference type="EMBL" id="SRZA01000029">
    <property type="protein sequence ID" value="TGY02532.1"/>
    <property type="molecule type" value="Genomic_DNA"/>
</dbReference>
<protein>
    <submittedName>
        <fullName evidence="2">Uncharacterized protein</fullName>
    </submittedName>
</protein>
<dbReference type="GeneID" id="93047687"/>
<proteinExistence type="predicted"/>
<gene>
    <name evidence="2" type="ORF">E5356_10540</name>
</gene>